<evidence type="ECO:0000256" key="1">
    <source>
        <dbReference type="SAM" id="MobiDB-lite"/>
    </source>
</evidence>
<dbReference type="EC" id="1.17.4.1" evidence="2"/>
<name>A0A9W8CWC8_9FUNG</name>
<organism evidence="2 3">
    <name type="scientific">Coemansia biformis</name>
    <dbReference type="NCBI Taxonomy" id="1286918"/>
    <lineage>
        <taxon>Eukaryota</taxon>
        <taxon>Fungi</taxon>
        <taxon>Fungi incertae sedis</taxon>
        <taxon>Zoopagomycota</taxon>
        <taxon>Kickxellomycotina</taxon>
        <taxon>Kickxellomycetes</taxon>
        <taxon>Kickxellales</taxon>
        <taxon>Kickxellaceae</taxon>
        <taxon>Coemansia</taxon>
    </lineage>
</organism>
<dbReference type="InterPro" id="IPR009078">
    <property type="entry name" value="Ferritin-like_SF"/>
</dbReference>
<feature type="compositionally biased region" description="Low complexity" evidence="1">
    <location>
        <begin position="1"/>
        <end position="25"/>
    </location>
</feature>
<gene>
    <name evidence="2" type="primary">RNR2_2</name>
    <name evidence="2" type="ORF">LPJ61_004847</name>
</gene>
<dbReference type="AlphaFoldDB" id="A0A9W8CWC8"/>
<dbReference type="OrthoDB" id="10248373at2759"/>
<keyword evidence="2" id="KW-0560">Oxidoreductase</keyword>
<dbReference type="GO" id="GO:0004748">
    <property type="term" value="F:ribonucleoside-diphosphate reductase activity, thioredoxin disulfide as acceptor"/>
    <property type="evidence" value="ECO:0007669"/>
    <property type="project" value="UniProtKB-EC"/>
</dbReference>
<dbReference type="Gene3D" id="1.10.620.20">
    <property type="entry name" value="Ribonucleotide Reductase, subunit A"/>
    <property type="match status" value="1"/>
</dbReference>
<proteinExistence type="predicted"/>
<feature type="non-terminal residue" evidence="2">
    <location>
        <position position="87"/>
    </location>
</feature>
<dbReference type="EMBL" id="JANBOI010001283">
    <property type="protein sequence ID" value="KAJ1726961.1"/>
    <property type="molecule type" value="Genomic_DNA"/>
</dbReference>
<dbReference type="InterPro" id="IPR012348">
    <property type="entry name" value="RNR-like"/>
</dbReference>
<sequence length="87" mass="9978">MEIDASPAAAAAPTKAEQAQQQQPQLSMNGRVVEADEPILRPNPDRFVMFPIKYHEIWERYKKHEASFWTADQAQQQQPQLSMNGRV</sequence>
<feature type="region of interest" description="Disordered" evidence="1">
    <location>
        <begin position="1"/>
        <end position="29"/>
    </location>
</feature>
<evidence type="ECO:0000313" key="2">
    <source>
        <dbReference type="EMBL" id="KAJ1726961.1"/>
    </source>
</evidence>
<evidence type="ECO:0000313" key="3">
    <source>
        <dbReference type="Proteomes" id="UP001143981"/>
    </source>
</evidence>
<dbReference type="SUPFAM" id="SSF47240">
    <property type="entry name" value="Ferritin-like"/>
    <property type="match status" value="1"/>
</dbReference>
<keyword evidence="3" id="KW-1185">Reference proteome</keyword>
<accession>A0A9W8CWC8</accession>
<comment type="caution">
    <text evidence="2">The sequence shown here is derived from an EMBL/GenBank/DDBJ whole genome shotgun (WGS) entry which is preliminary data.</text>
</comment>
<reference evidence="2" key="1">
    <citation type="submission" date="2022-07" db="EMBL/GenBank/DDBJ databases">
        <title>Phylogenomic reconstructions and comparative analyses of Kickxellomycotina fungi.</title>
        <authorList>
            <person name="Reynolds N.K."/>
            <person name="Stajich J.E."/>
            <person name="Barry K."/>
            <person name="Grigoriev I.V."/>
            <person name="Crous P."/>
            <person name="Smith M.E."/>
        </authorList>
    </citation>
    <scope>NUCLEOTIDE SEQUENCE</scope>
    <source>
        <strain evidence="2">BCRC 34381</strain>
    </source>
</reference>
<dbReference type="Proteomes" id="UP001143981">
    <property type="component" value="Unassembled WGS sequence"/>
</dbReference>
<protein>
    <submittedName>
        <fullName evidence="2">Ribonucleotide-diphosphate reductase (RNR), small subunit</fullName>
        <ecNumber evidence="2">1.17.4.1</ecNumber>
    </submittedName>
</protein>